<gene>
    <name evidence="2" type="ORF">N0F65_003457</name>
</gene>
<evidence type="ECO:0000313" key="2">
    <source>
        <dbReference type="EMBL" id="DAZ95222.1"/>
    </source>
</evidence>
<feature type="chain" id="PRO_5043584702" evidence="1">
    <location>
        <begin position="21"/>
        <end position="302"/>
    </location>
</feature>
<feature type="signal peptide" evidence="1">
    <location>
        <begin position="1"/>
        <end position="20"/>
    </location>
</feature>
<dbReference type="EMBL" id="DAKRPA010000213">
    <property type="protein sequence ID" value="DAZ95222.1"/>
    <property type="molecule type" value="Genomic_DNA"/>
</dbReference>
<keyword evidence="1" id="KW-0732">Signal</keyword>
<dbReference type="Proteomes" id="UP001146120">
    <property type="component" value="Unassembled WGS sequence"/>
</dbReference>
<evidence type="ECO:0000313" key="3">
    <source>
        <dbReference type="Proteomes" id="UP001146120"/>
    </source>
</evidence>
<dbReference type="Gene3D" id="3.80.10.10">
    <property type="entry name" value="Ribonuclease Inhibitor"/>
    <property type="match status" value="1"/>
</dbReference>
<accession>A0AAV2YKV3</accession>
<keyword evidence="3" id="KW-1185">Reference proteome</keyword>
<organism evidence="2 3">
    <name type="scientific">Lagenidium giganteum</name>
    <dbReference type="NCBI Taxonomy" id="4803"/>
    <lineage>
        <taxon>Eukaryota</taxon>
        <taxon>Sar</taxon>
        <taxon>Stramenopiles</taxon>
        <taxon>Oomycota</taxon>
        <taxon>Peronosporomycetes</taxon>
        <taxon>Pythiales</taxon>
        <taxon>Pythiaceae</taxon>
    </lineage>
</organism>
<comment type="caution">
    <text evidence="2">The sequence shown here is derived from an EMBL/GenBank/DDBJ whole genome shotgun (WGS) entry which is preliminary data.</text>
</comment>
<sequence length="302" mass="33788">MVLWGTGVLVVSIVASGVFWSPETSYSQCIDRLHPWFTNRVSCVGRAINCSELGIQGNKTDITSVLDTISPYLLGNLAFTDCPRLEIPSAIHNFSGIQTIAIHQSTLIEWNAEAAITNVTFPHLQSLQMLDSRVHCKPFGLTTHRFPSSFEWLRLKSTDVESFIHDVTDTWWSTHYFHCMKCGLRTLPRALDYIDDLMDLQVGNNSLTDIEVARLEHKAALRYLTVPWNPITTLPDEVWHLLDQLFYLDIQATNISTVTAAQAKYASSTVTIFAFGTPMCNGSVASEKLLPLVTCTEFAEVT</sequence>
<dbReference type="InterPro" id="IPR032675">
    <property type="entry name" value="LRR_dom_sf"/>
</dbReference>
<name>A0AAV2YKV3_9STRA</name>
<reference evidence="2" key="2">
    <citation type="journal article" date="2023" name="Microbiol Resour">
        <title>Decontamination and Annotation of the Draft Genome Sequence of the Oomycete Lagenidium giganteum ARSEF 373.</title>
        <authorList>
            <person name="Morgan W.R."/>
            <person name="Tartar A."/>
        </authorList>
    </citation>
    <scope>NUCLEOTIDE SEQUENCE</scope>
    <source>
        <strain evidence="2">ARSEF 373</strain>
    </source>
</reference>
<dbReference type="AlphaFoldDB" id="A0AAV2YKV3"/>
<protein>
    <submittedName>
        <fullName evidence="2">Uncharacterized protein</fullName>
    </submittedName>
</protein>
<evidence type="ECO:0000256" key="1">
    <source>
        <dbReference type="SAM" id="SignalP"/>
    </source>
</evidence>
<dbReference type="SUPFAM" id="SSF52058">
    <property type="entry name" value="L domain-like"/>
    <property type="match status" value="1"/>
</dbReference>
<proteinExistence type="predicted"/>
<reference evidence="2" key="1">
    <citation type="submission" date="2022-11" db="EMBL/GenBank/DDBJ databases">
        <authorList>
            <person name="Morgan W.R."/>
            <person name="Tartar A."/>
        </authorList>
    </citation>
    <scope>NUCLEOTIDE SEQUENCE</scope>
    <source>
        <strain evidence="2">ARSEF 373</strain>
    </source>
</reference>